<evidence type="ECO:0000256" key="1">
    <source>
        <dbReference type="ARBA" id="ARBA00010945"/>
    </source>
</evidence>
<evidence type="ECO:0000256" key="2">
    <source>
        <dbReference type="ARBA" id="ARBA00022763"/>
    </source>
</evidence>
<keyword evidence="5" id="KW-0548">Nucleotidyltransferase</keyword>
<dbReference type="RefSeq" id="WP_127012056.1">
    <property type="nucleotide sequence ID" value="NZ_CP031422.1"/>
</dbReference>
<dbReference type="PANTHER" id="PTHR35369">
    <property type="entry name" value="BLR3025 PROTEIN-RELATED"/>
    <property type="match status" value="1"/>
</dbReference>
<dbReference type="GO" id="GO:0006281">
    <property type="term" value="P:DNA repair"/>
    <property type="evidence" value="ECO:0007669"/>
    <property type="project" value="InterPro"/>
</dbReference>
<accession>A0A3Q9J3R8</accession>
<dbReference type="Proteomes" id="UP000274841">
    <property type="component" value="Chromosome"/>
</dbReference>
<dbReference type="Pfam" id="PF00817">
    <property type="entry name" value="IMS"/>
    <property type="match status" value="1"/>
</dbReference>
<dbReference type="SUPFAM" id="SSF56672">
    <property type="entry name" value="DNA/RNA polymerases"/>
    <property type="match status" value="1"/>
</dbReference>
<evidence type="ECO:0000313" key="5">
    <source>
        <dbReference type="EMBL" id="AZS40128.1"/>
    </source>
</evidence>
<protein>
    <submittedName>
        <fullName evidence="5">DNA polymerase IV</fullName>
        <ecNumber evidence="5">2.7.7.7</ecNumber>
    </submittedName>
</protein>
<reference evidence="5 6" key="1">
    <citation type="submission" date="2018-08" db="EMBL/GenBank/DDBJ databases">
        <title>Microbacterium oxydans strain HG3.</title>
        <authorList>
            <person name="ORTET P."/>
        </authorList>
    </citation>
    <scope>NUCLEOTIDE SEQUENCE [LARGE SCALE GENOMIC DNA]</scope>
    <source>
        <strain evidence="5 6">HG3</strain>
    </source>
</reference>
<dbReference type="AlphaFoldDB" id="A0A3Q9J3R8"/>
<dbReference type="InterPro" id="IPR001126">
    <property type="entry name" value="UmuC"/>
</dbReference>
<evidence type="ECO:0000256" key="3">
    <source>
        <dbReference type="ARBA" id="ARBA00025589"/>
    </source>
</evidence>
<dbReference type="Gene3D" id="3.40.1170.60">
    <property type="match status" value="1"/>
</dbReference>
<dbReference type="InterPro" id="IPR043128">
    <property type="entry name" value="Rev_trsase/Diguanyl_cyclase"/>
</dbReference>
<evidence type="ECO:0000259" key="4">
    <source>
        <dbReference type="Pfam" id="PF00817"/>
    </source>
</evidence>
<dbReference type="GO" id="GO:0003887">
    <property type="term" value="F:DNA-directed DNA polymerase activity"/>
    <property type="evidence" value="ECO:0007669"/>
    <property type="project" value="UniProtKB-EC"/>
</dbReference>
<comment type="similarity">
    <text evidence="1">Belongs to the DNA polymerase type-Y family.</text>
</comment>
<proteinExistence type="inferred from homology"/>
<dbReference type="InterPro" id="IPR043502">
    <property type="entry name" value="DNA/RNA_pol_sf"/>
</dbReference>
<dbReference type="PANTHER" id="PTHR35369:SF2">
    <property type="entry name" value="BLR3025 PROTEIN"/>
    <property type="match status" value="1"/>
</dbReference>
<evidence type="ECO:0000313" key="6">
    <source>
        <dbReference type="Proteomes" id="UP000274841"/>
    </source>
</evidence>
<dbReference type="Gene3D" id="3.30.70.270">
    <property type="match status" value="1"/>
</dbReference>
<dbReference type="EC" id="2.7.7.7" evidence="5"/>
<dbReference type="InterPro" id="IPR050356">
    <property type="entry name" value="SulA_CellDiv_inhibitor"/>
</dbReference>
<dbReference type="EMBL" id="CP031422">
    <property type="protein sequence ID" value="AZS40128.1"/>
    <property type="molecule type" value="Genomic_DNA"/>
</dbReference>
<dbReference type="CDD" id="cd03468">
    <property type="entry name" value="PolY_like"/>
    <property type="match status" value="1"/>
</dbReference>
<name>A0A3Q9J3R8_9MICO</name>
<comment type="function">
    <text evidence="3">Poorly processive, error-prone DNA polymerase involved in untargeted mutagenesis. Copies undamaged DNA at stalled replication forks, which arise in vivo from mismatched or misaligned primer ends. These misaligned primers can be extended by PolIV. Exhibits no 3'-5' exonuclease (proofreading) activity. May be involved in translesional synthesis, in conjunction with the beta clamp from PolIII.</text>
</comment>
<feature type="domain" description="UmuC" evidence="4">
    <location>
        <begin position="29"/>
        <end position="150"/>
    </location>
</feature>
<gene>
    <name evidence="5" type="primary">dinB_2</name>
    <name evidence="5" type="ORF">CVS54_01451</name>
</gene>
<keyword evidence="2" id="KW-0227">DNA damage</keyword>
<dbReference type="KEGG" id="moy:CVS54_01451"/>
<organism evidence="5 6">
    <name type="scientific">Microbacterium oxydans</name>
    <dbReference type="NCBI Taxonomy" id="82380"/>
    <lineage>
        <taxon>Bacteria</taxon>
        <taxon>Bacillati</taxon>
        <taxon>Actinomycetota</taxon>
        <taxon>Actinomycetes</taxon>
        <taxon>Micrococcales</taxon>
        <taxon>Microbacteriaceae</taxon>
        <taxon>Microbacterium</taxon>
    </lineage>
</organism>
<keyword evidence="5" id="KW-0808">Transferase</keyword>
<sequence>MNSPLRVLVLWFPDWPMRAALGIAPPHPPTALVQANTIVACTASAREHGVRTGQRRRIAQGHLASLRVLPHDPDRDERAFLPVLHLIEKHAPGVTLLRPGLAILRARGISRYHGGETEAAEALTAVLADAGFPEVRVGVADGPFTAEIAARGTAPCTVVPPGASGEFLAPYPVQVLRDEQIAGLLVRLGVRTLGEFASLTALDVRDRFGEHGARLHALAAGADSRPLTPRPPDPELVRAIEFDSPLGGTDQVAFAVRQTADAVMLALGDASLVCTEVRIDLTDDNGAVFSRSWLHPTCFDASDLVDRVRWQLESLAAQSAKEPVDEARAFGGIVAVRIVPAAVDDAAHHQPGLFGSGTDERLHHAVSRVQTMLGHQGVVTAAVAGGRWLADRQVLTPWGERTVPPRDPGSPWPGSLPDPLPAEVFRPPRPIGVVAADESTISVDERGSLSNDPARIDGSAVQAWAGPWPVHERRWAPGGGKQGHRLQIVDDDDRAWLVFCTGERWWAEGRYR</sequence>